<evidence type="ECO:0000256" key="1">
    <source>
        <dbReference type="SAM" id="MobiDB-lite"/>
    </source>
</evidence>
<keyword evidence="2" id="KW-0472">Membrane</keyword>
<evidence type="ECO:0008006" key="5">
    <source>
        <dbReference type="Google" id="ProtNLM"/>
    </source>
</evidence>
<keyword evidence="4" id="KW-1185">Reference proteome</keyword>
<evidence type="ECO:0000256" key="2">
    <source>
        <dbReference type="SAM" id="Phobius"/>
    </source>
</evidence>
<name>A0ABQ0C8I5_9PROT</name>
<dbReference type="Gene3D" id="6.10.340.10">
    <property type="match status" value="1"/>
</dbReference>
<dbReference type="RefSeq" id="WP_420904895.1">
    <property type="nucleotide sequence ID" value="NZ_BAAFGK010000004.1"/>
</dbReference>
<protein>
    <recommendedName>
        <fullName evidence="5">HAMP domain-containing protein</fullName>
    </recommendedName>
</protein>
<dbReference type="EMBL" id="BAAFGK010000004">
    <property type="protein sequence ID" value="GAB0057192.1"/>
    <property type="molecule type" value="Genomic_DNA"/>
</dbReference>
<feature type="transmembrane region" description="Helical" evidence="2">
    <location>
        <begin position="12"/>
        <end position="31"/>
    </location>
</feature>
<evidence type="ECO:0000313" key="4">
    <source>
        <dbReference type="Proteomes" id="UP001628193"/>
    </source>
</evidence>
<feature type="region of interest" description="Disordered" evidence="1">
    <location>
        <begin position="920"/>
        <end position="939"/>
    </location>
</feature>
<feature type="region of interest" description="Disordered" evidence="1">
    <location>
        <begin position="753"/>
        <end position="784"/>
    </location>
</feature>
<dbReference type="Proteomes" id="UP001628193">
    <property type="component" value="Unassembled WGS sequence"/>
</dbReference>
<dbReference type="NCBIfam" id="TIGR01167">
    <property type="entry name" value="LPXTG_anchor"/>
    <property type="match status" value="1"/>
</dbReference>
<reference evidence="3 4" key="1">
    <citation type="submission" date="2024-09" db="EMBL/GenBank/DDBJ databases">
        <title>Draft genome sequence of Candidatus Magnetaquicoccaceae bacterium FCR-1.</title>
        <authorList>
            <person name="Shimoshige H."/>
            <person name="Shimamura S."/>
            <person name="Taoka A."/>
            <person name="Kobayashi H."/>
            <person name="Maekawa T."/>
        </authorList>
    </citation>
    <scope>NUCLEOTIDE SEQUENCE [LARGE SCALE GENOMIC DNA]</scope>
    <source>
        <strain evidence="3 4">FCR-1</strain>
    </source>
</reference>
<organism evidence="3 4">
    <name type="scientific">Candidatus Magnetaquiglobus chichijimensis</name>
    <dbReference type="NCBI Taxonomy" id="3141448"/>
    <lineage>
        <taxon>Bacteria</taxon>
        <taxon>Pseudomonadati</taxon>
        <taxon>Pseudomonadota</taxon>
        <taxon>Magnetococcia</taxon>
        <taxon>Magnetococcales</taxon>
        <taxon>Candidatus Magnetaquicoccaceae</taxon>
        <taxon>Candidatus Magnetaquiglobus</taxon>
    </lineage>
</organism>
<accession>A0ABQ0C8I5</accession>
<keyword evidence="2" id="KW-1133">Transmembrane helix</keyword>
<sequence>MIRLQDIRLRTKLTGLLLLCGLIPLSILWWLRDHQNEQSRLTQTSTRLEAVRQMAASEIKRHLAERRADLEILTQLVAEGEQQARGALEALRDLKRERIESHLANQLQDLTQLSTNPDFVKRVAAIDWLFRQGGRKSDDKHWRETVEGFVPWMQGRQTNQGVEDLYFISPLGDVVYTLQHRADLGSSILQKPLKESPLAVAHRQAMEGVTVQDTLPGAPADHAASLILGVPVKKDGVVIGSLLMRVARTSLARLAQAGVDGQTAGQLILIDGDGMPFEATGTGGKAMPVAETVKKAISDGQEGSGLLTDTNGPSRLGAWAPLRVKGLRWGILATRDTRQIFNPEAGGKRLGLQKFSETAGYFDLFLIHPEGEIFYSVARQADFGTNLITGPYAATNLGQLIRRVVKSRQAGLSDLLPYPPSDNQPAFFMAQPVLDKERIVLIAALQLAPDAITALLHPLVQSTPYRLLLVGPDQKLRSDAFTDPANPTTATAFIGSPATALASAEAIQSGLAGETVTLETRRADGKRVLAAIAPLPLDGFTWTMIVEAEWDDPSTGQGNGWILLAGILLVLVLTLIGYRFLRRTLFIPLEETAFALNRMASGHFGTPDTFARQDEFGALTRSLSTLSQEVTLAGQRIHQAADPLSIRIRRLASQAMLISRESAVGSESLAEVRAAILEGARQTAEENARLIDDRNRLVETYDRLLRESEQLAVVTARAVTEGKHWVHEDASTLHALQERTLRLRAGLVELVKRAQSSPKNGEESGKHGKHGKHDREESRPGESFQRLVSELQAEIAEMDRQIVERLEAANHSVASLDGLMPVVPMPQPAELTPVVALEHNPDRIFVTLDKLDDQLKKNQRIAREIILAAKGVFDITTGPLKQATSYFAPTDPVASAGTNASETVISSRGHETLDVASRLSLDASSASDARDGSGSSPPA</sequence>
<keyword evidence="2" id="KW-0812">Transmembrane</keyword>
<proteinExistence type="predicted"/>
<gene>
    <name evidence="3" type="ORF">SIID45300_01515</name>
</gene>
<evidence type="ECO:0000313" key="3">
    <source>
        <dbReference type="EMBL" id="GAB0057192.1"/>
    </source>
</evidence>
<comment type="caution">
    <text evidence="3">The sequence shown here is derived from an EMBL/GenBank/DDBJ whole genome shotgun (WGS) entry which is preliminary data.</text>
</comment>